<feature type="transmembrane region" description="Helical" evidence="9">
    <location>
        <begin position="57"/>
        <end position="79"/>
    </location>
</feature>
<dbReference type="EMBL" id="NBII01000006">
    <property type="protein sequence ID" value="PAV17758.1"/>
    <property type="molecule type" value="Genomic_DNA"/>
</dbReference>
<dbReference type="GO" id="GO:0004100">
    <property type="term" value="F:chitin synthase activity"/>
    <property type="evidence" value="ECO:0007669"/>
    <property type="project" value="UniProtKB-EC"/>
</dbReference>
<comment type="subcellular location">
    <subcellularLocation>
        <location evidence="1">Membrane</location>
        <topology evidence="1">Multi-pass membrane protein</topology>
    </subcellularLocation>
</comment>
<dbReference type="Gene3D" id="1.10.10.60">
    <property type="entry name" value="Homeodomain-like"/>
    <property type="match status" value="1"/>
</dbReference>
<dbReference type="STRING" id="2282107.A0A286UDX7"/>
<evidence type="ECO:0000256" key="8">
    <source>
        <dbReference type="SAM" id="MobiDB-lite"/>
    </source>
</evidence>
<evidence type="ECO:0000313" key="12">
    <source>
        <dbReference type="Proteomes" id="UP000217199"/>
    </source>
</evidence>
<dbReference type="GO" id="GO:0016020">
    <property type="term" value="C:membrane"/>
    <property type="evidence" value="ECO:0007669"/>
    <property type="project" value="UniProtKB-SubCell"/>
</dbReference>
<dbReference type="SUPFAM" id="SSF53448">
    <property type="entry name" value="Nucleotide-diphospho-sugar transferases"/>
    <property type="match status" value="1"/>
</dbReference>
<evidence type="ECO:0000256" key="4">
    <source>
        <dbReference type="ARBA" id="ARBA00022692"/>
    </source>
</evidence>
<evidence type="ECO:0000313" key="11">
    <source>
        <dbReference type="EMBL" id="PAV17758.1"/>
    </source>
</evidence>
<feature type="transmembrane region" description="Helical" evidence="9">
    <location>
        <begin position="510"/>
        <end position="533"/>
    </location>
</feature>
<evidence type="ECO:0000256" key="7">
    <source>
        <dbReference type="ARBA" id="ARBA00048014"/>
    </source>
</evidence>
<feature type="domain" description="DEK-C" evidence="10">
    <location>
        <begin position="708"/>
        <end position="763"/>
    </location>
</feature>
<gene>
    <name evidence="11" type="ORF">PNOK_0624400</name>
</gene>
<dbReference type="PROSITE" id="PS51998">
    <property type="entry name" value="DEK_C"/>
    <property type="match status" value="1"/>
</dbReference>
<dbReference type="InterPro" id="IPR004835">
    <property type="entry name" value="Chitin_synth"/>
</dbReference>
<dbReference type="GO" id="GO:0071944">
    <property type="term" value="C:cell periphery"/>
    <property type="evidence" value="ECO:0007669"/>
    <property type="project" value="TreeGrafter"/>
</dbReference>
<dbReference type="Proteomes" id="UP000217199">
    <property type="component" value="Unassembled WGS sequence"/>
</dbReference>
<evidence type="ECO:0000256" key="9">
    <source>
        <dbReference type="SAM" id="Phobius"/>
    </source>
</evidence>
<evidence type="ECO:0000256" key="2">
    <source>
        <dbReference type="ARBA" id="ARBA00012543"/>
    </source>
</evidence>
<dbReference type="Pfam" id="PF03142">
    <property type="entry name" value="Chitin_synth_2"/>
    <property type="match status" value="1"/>
</dbReference>
<comment type="catalytic activity">
    <reaction evidence="7">
        <text>[(1-&gt;4)-N-acetyl-beta-D-glucosaminyl](n) + UDP-N-acetyl-alpha-D-glucosamine = [(1-&gt;4)-N-acetyl-beta-D-glucosaminyl](n+1) + UDP + H(+)</text>
        <dbReference type="Rhea" id="RHEA:16637"/>
        <dbReference type="Rhea" id="RHEA-COMP:9593"/>
        <dbReference type="Rhea" id="RHEA-COMP:9595"/>
        <dbReference type="ChEBI" id="CHEBI:15378"/>
        <dbReference type="ChEBI" id="CHEBI:17029"/>
        <dbReference type="ChEBI" id="CHEBI:57705"/>
        <dbReference type="ChEBI" id="CHEBI:58223"/>
        <dbReference type="EC" id="2.4.1.16"/>
    </reaction>
</comment>
<feature type="transmembrane region" description="Helical" evidence="9">
    <location>
        <begin position="482"/>
        <end position="503"/>
    </location>
</feature>
<dbReference type="Pfam" id="PF08766">
    <property type="entry name" value="DEK_C"/>
    <property type="match status" value="1"/>
</dbReference>
<dbReference type="GO" id="GO:0031505">
    <property type="term" value="P:fungal-type cell wall organization"/>
    <property type="evidence" value="ECO:0007669"/>
    <property type="project" value="TreeGrafter"/>
</dbReference>
<accession>A0A286UDX7</accession>
<sequence>MHSSIVSLFTSNAGSDITKKLDALNLDSDILARQKTCLRNLFVVGKEDHRNAPKCLFATYILLALSIIMVSIIGFKFLAALSFGSMRAPEDHDKFVICQIPCYTEGEESMRKTLDSIAKLKYDDKRKLIFVICDGNIVGSGNDRPTPRIVLDILGADANMDPEPLSFLSLGEGAKQHNMGKVYSGLYECAGHVVPYIVVVKVGKPTERSRPGNRGKRDTQMVLMRFLNKVHFDSPMNPLELEIYHQIKNVIGVNPTFYEYLFMVDADTVVDTLSLNRLISAMVHDKKVLGVCGETSLANSKQSIITMMQVYEYYISHHLAKAFESLFGSVTCLPGCFTMYRLRTPDTHKPLFVSNAVIDDYSENRVDTLHMKNLLHLGEDRYLTTLLLKHFPMYKTQFVRDAKAFTVAPDEWKVLLSQRRRWINSTIHNLGELVFLDRLCGFCCFSMRFVVFIDLISTIIQPVTVAYIVYLLVLVIGEGQAVPTWSIIMLAAVYGLQALVFLFRRKWDMIGWMVFYLLATPVFSFLLPLYSFWKMDDFSWGATRIVLGEAGKKMIVHDEGKFDPRAIPLKSWSEYENELWDKESNHSIGSWVPPSKQKNEGYAESRTASLYGRETYYDPQPRSYSPAPSQYQMQMQMGMQPMHPPPGYQSGRNTPVGGGYTSSPLRPMSEMGLQQPTPSRPVTNYLDMPIPSTRSPDDGDFFGGSLGGPSDAELEKAVQEILQGADLNTITKKNVRQRLEGTFGVDLTARKAIINNAIDRAILSQS</sequence>
<evidence type="ECO:0000256" key="3">
    <source>
        <dbReference type="ARBA" id="ARBA00022676"/>
    </source>
</evidence>
<evidence type="ECO:0000256" key="1">
    <source>
        <dbReference type="ARBA" id="ARBA00004141"/>
    </source>
</evidence>
<evidence type="ECO:0000259" key="10">
    <source>
        <dbReference type="PROSITE" id="PS51998"/>
    </source>
</evidence>
<feature type="transmembrane region" description="Helical" evidence="9">
    <location>
        <begin position="455"/>
        <end position="476"/>
    </location>
</feature>
<evidence type="ECO:0000256" key="5">
    <source>
        <dbReference type="ARBA" id="ARBA00022989"/>
    </source>
</evidence>
<reference evidence="11 12" key="1">
    <citation type="journal article" date="2017" name="Mol. Ecol.">
        <title>Comparative and population genomic landscape of Phellinus noxius: A hypervariable fungus causing root rot in trees.</title>
        <authorList>
            <person name="Chung C.L."/>
            <person name="Lee T.J."/>
            <person name="Akiba M."/>
            <person name="Lee H.H."/>
            <person name="Kuo T.H."/>
            <person name="Liu D."/>
            <person name="Ke H.M."/>
            <person name="Yokoi T."/>
            <person name="Roa M.B."/>
            <person name="Lu M.J."/>
            <person name="Chang Y.Y."/>
            <person name="Ann P.J."/>
            <person name="Tsai J.N."/>
            <person name="Chen C.Y."/>
            <person name="Tzean S.S."/>
            <person name="Ota Y."/>
            <person name="Hattori T."/>
            <person name="Sahashi N."/>
            <person name="Liou R.F."/>
            <person name="Kikuchi T."/>
            <person name="Tsai I.J."/>
        </authorList>
    </citation>
    <scope>NUCLEOTIDE SEQUENCE [LARGE SCALE GENOMIC DNA]</scope>
    <source>
        <strain evidence="11 12">FFPRI411160</strain>
    </source>
</reference>
<keyword evidence="4 9" id="KW-0812">Transmembrane</keyword>
<keyword evidence="5 9" id="KW-1133">Transmembrane helix</keyword>
<dbReference type="AlphaFoldDB" id="A0A286UDX7"/>
<evidence type="ECO:0000256" key="6">
    <source>
        <dbReference type="ARBA" id="ARBA00023136"/>
    </source>
</evidence>
<dbReference type="PANTHER" id="PTHR22914:SF45">
    <property type="entry name" value="CHITIN SYNTHASE"/>
    <property type="match status" value="1"/>
</dbReference>
<protein>
    <recommendedName>
        <fullName evidence="2">chitin synthase</fullName>
        <ecNumber evidence="2">2.4.1.16</ecNumber>
    </recommendedName>
</protein>
<dbReference type="EC" id="2.4.1.16" evidence="2"/>
<dbReference type="CDD" id="cd04190">
    <property type="entry name" value="Chitin_synth_C"/>
    <property type="match status" value="1"/>
</dbReference>
<feature type="region of interest" description="Disordered" evidence="8">
    <location>
        <begin position="643"/>
        <end position="663"/>
    </location>
</feature>
<organism evidence="11 12">
    <name type="scientific">Pyrrhoderma noxium</name>
    <dbReference type="NCBI Taxonomy" id="2282107"/>
    <lineage>
        <taxon>Eukaryota</taxon>
        <taxon>Fungi</taxon>
        <taxon>Dikarya</taxon>
        <taxon>Basidiomycota</taxon>
        <taxon>Agaricomycotina</taxon>
        <taxon>Agaricomycetes</taxon>
        <taxon>Hymenochaetales</taxon>
        <taxon>Hymenochaetaceae</taxon>
        <taxon>Pyrrhoderma</taxon>
    </lineage>
</organism>
<keyword evidence="3" id="KW-0808">Transferase</keyword>
<keyword evidence="3" id="KW-0328">Glycosyltransferase</keyword>
<dbReference type="InterPro" id="IPR014876">
    <property type="entry name" value="DEK_C"/>
</dbReference>
<dbReference type="GO" id="GO:0030428">
    <property type="term" value="C:cell septum"/>
    <property type="evidence" value="ECO:0007669"/>
    <property type="project" value="TreeGrafter"/>
</dbReference>
<dbReference type="InParanoid" id="A0A286UDX7"/>
<dbReference type="SUPFAM" id="SSF109715">
    <property type="entry name" value="DEK C-terminal domain"/>
    <property type="match status" value="1"/>
</dbReference>
<dbReference type="PANTHER" id="PTHR22914">
    <property type="entry name" value="CHITIN SYNTHASE"/>
    <property type="match status" value="1"/>
</dbReference>
<proteinExistence type="predicted"/>
<dbReference type="GO" id="GO:0006031">
    <property type="term" value="P:chitin biosynthetic process"/>
    <property type="evidence" value="ECO:0007669"/>
    <property type="project" value="TreeGrafter"/>
</dbReference>
<dbReference type="InterPro" id="IPR029044">
    <property type="entry name" value="Nucleotide-diphossugar_trans"/>
</dbReference>
<comment type="caution">
    <text evidence="11">The sequence shown here is derived from an EMBL/GenBank/DDBJ whole genome shotgun (WGS) entry which is preliminary data.</text>
</comment>
<name>A0A286UDX7_9AGAM</name>
<dbReference type="OrthoDB" id="370884at2759"/>
<keyword evidence="6 9" id="KW-0472">Membrane</keyword>
<keyword evidence="12" id="KW-1185">Reference proteome</keyword>